<gene>
    <name evidence="11" type="ORF">E6G98_02320</name>
    <name evidence="10" type="ORF">E6G99_04680</name>
</gene>
<feature type="transmembrane region" description="Helical" evidence="9">
    <location>
        <begin position="103"/>
        <end position="121"/>
    </location>
</feature>
<dbReference type="GO" id="GO:0006865">
    <property type="term" value="P:amino acid transport"/>
    <property type="evidence" value="ECO:0007669"/>
    <property type="project" value="UniProtKB-KW"/>
</dbReference>
<dbReference type="PANTHER" id="PTHR11795">
    <property type="entry name" value="BRANCHED-CHAIN AMINO ACID TRANSPORT SYSTEM PERMEASE PROTEIN LIVH"/>
    <property type="match status" value="1"/>
</dbReference>
<organism evidence="10 13">
    <name type="scientific">Candidatus Segetimicrobium genomatis</name>
    <dbReference type="NCBI Taxonomy" id="2569760"/>
    <lineage>
        <taxon>Bacteria</taxon>
        <taxon>Bacillati</taxon>
        <taxon>Candidatus Sysuimicrobiota</taxon>
        <taxon>Candidatus Sysuimicrobiia</taxon>
        <taxon>Candidatus Sysuimicrobiales</taxon>
        <taxon>Candidatus Segetimicrobiaceae</taxon>
        <taxon>Candidatus Segetimicrobium</taxon>
    </lineage>
</organism>
<comment type="similarity">
    <text evidence="8">Belongs to the binding-protein-dependent transport system permease family. LivHM subfamily.</text>
</comment>
<dbReference type="GO" id="GO:0005886">
    <property type="term" value="C:plasma membrane"/>
    <property type="evidence" value="ECO:0007669"/>
    <property type="project" value="UniProtKB-SubCell"/>
</dbReference>
<keyword evidence="7 9" id="KW-0472">Membrane</keyword>
<dbReference type="AlphaFoldDB" id="A0A537LKU8"/>
<evidence type="ECO:0000313" key="12">
    <source>
        <dbReference type="Proteomes" id="UP000315217"/>
    </source>
</evidence>
<evidence type="ECO:0000256" key="6">
    <source>
        <dbReference type="ARBA" id="ARBA00022989"/>
    </source>
</evidence>
<feature type="transmembrane region" description="Helical" evidence="9">
    <location>
        <begin position="189"/>
        <end position="215"/>
    </location>
</feature>
<feature type="transmembrane region" description="Helical" evidence="9">
    <location>
        <begin position="148"/>
        <end position="168"/>
    </location>
</feature>
<evidence type="ECO:0000313" key="11">
    <source>
        <dbReference type="EMBL" id="TMJ12718.1"/>
    </source>
</evidence>
<dbReference type="Proteomes" id="UP000315217">
    <property type="component" value="Unassembled WGS sequence"/>
</dbReference>
<feature type="transmembrane region" description="Helical" evidence="9">
    <location>
        <begin position="249"/>
        <end position="266"/>
    </location>
</feature>
<feature type="transmembrane region" description="Helical" evidence="9">
    <location>
        <begin position="272"/>
        <end position="291"/>
    </location>
</feature>
<evidence type="ECO:0000256" key="5">
    <source>
        <dbReference type="ARBA" id="ARBA00022970"/>
    </source>
</evidence>
<feature type="transmembrane region" description="Helical" evidence="9">
    <location>
        <begin position="12"/>
        <end position="35"/>
    </location>
</feature>
<dbReference type="InterPro" id="IPR001851">
    <property type="entry name" value="ABC_transp_permease"/>
</dbReference>
<reference evidence="12 13" key="1">
    <citation type="journal article" date="2019" name="Nat. Microbiol.">
        <title>Mediterranean grassland soil C-N compound turnover is dependent on rainfall and depth, and is mediated by genomically divergent microorganisms.</title>
        <authorList>
            <person name="Diamond S."/>
            <person name="Andeer P.F."/>
            <person name="Li Z."/>
            <person name="Crits-Christoph A."/>
            <person name="Burstein D."/>
            <person name="Anantharaman K."/>
            <person name="Lane K.R."/>
            <person name="Thomas B.C."/>
            <person name="Pan C."/>
            <person name="Northen T.R."/>
            <person name="Banfield J.F."/>
        </authorList>
    </citation>
    <scope>NUCLEOTIDE SEQUENCE [LARGE SCALE GENOMIC DNA]</scope>
    <source>
        <strain evidence="11">NP_1</strain>
        <strain evidence="10">NP_2</strain>
    </source>
</reference>
<evidence type="ECO:0000256" key="2">
    <source>
        <dbReference type="ARBA" id="ARBA00022448"/>
    </source>
</evidence>
<dbReference type="GO" id="GO:0022857">
    <property type="term" value="F:transmembrane transporter activity"/>
    <property type="evidence" value="ECO:0007669"/>
    <property type="project" value="InterPro"/>
</dbReference>
<comment type="subcellular location">
    <subcellularLocation>
        <location evidence="1">Cell membrane</location>
        <topology evidence="1">Multi-pass membrane protein</topology>
    </subcellularLocation>
</comment>
<accession>A0A537LKU8</accession>
<evidence type="ECO:0000313" key="13">
    <source>
        <dbReference type="Proteomes" id="UP000318661"/>
    </source>
</evidence>
<evidence type="ECO:0000256" key="8">
    <source>
        <dbReference type="ARBA" id="ARBA00037998"/>
    </source>
</evidence>
<evidence type="ECO:0000256" key="1">
    <source>
        <dbReference type="ARBA" id="ARBA00004651"/>
    </source>
</evidence>
<name>A0A537LKU8_9BACT</name>
<feature type="transmembrane region" description="Helical" evidence="9">
    <location>
        <begin position="221"/>
        <end position="242"/>
    </location>
</feature>
<dbReference type="PANTHER" id="PTHR11795:SF442">
    <property type="entry name" value="ABC TRANSPORTER ATP-BINDING PROTEIN"/>
    <property type="match status" value="1"/>
</dbReference>
<keyword evidence="5" id="KW-0029">Amino-acid transport</keyword>
<evidence type="ECO:0000256" key="9">
    <source>
        <dbReference type="SAM" id="Phobius"/>
    </source>
</evidence>
<sequence>MDIFLAQLLNALLYAAVLFLIAGGLSLIFGVMRIVNLAHGSLYALGAYVMAWGLGRLAGESGSEPVYLIALLPVAAVAVGATGAVVEPILLRPLYARAEEYQLLLTFGLLLILEDAMRYIWGPTPLTASPLWAAFGTLHLMGATYPRYNVVVILLGVLTAVLLWAFVFKTRFGVMLRATSQNRRMAAALGINVGGVYVQAFALGCLMAGLAGAVIVPIQGAVLGMGVDALVLAFVVVVIGGLGSLDGALVGALIVGVVRTVAIQYFPELELAVLYLIAAVVLITRPAGLLGRA</sequence>
<dbReference type="InterPro" id="IPR052157">
    <property type="entry name" value="BCAA_transport_permease"/>
</dbReference>
<dbReference type="EMBL" id="VBAJ01000111">
    <property type="protein sequence ID" value="TMJ08307.1"/>
    <property type="molecule type" value="Genomic_DNA"/>
</dbReference>
<keyword evidence="4 9" id="KW-0812">Transmembrane</keyword>
<feature type="transmembrane region" description="Helical" evidence="9">
    <location>
        <begin position="42"/>
        <end position="59"/>
    </location>
</feature>
<evidence type="ECO:0000256" key="4">
    <source>
        <dbReference type="ARBA" id="ARBA00022692"/>
    </source>
</evidence>
<evidence type="ECO:0000256" key="3">
    <source>
        <dbReference type="ARBA" id="ARBA00022475"/>
    </source>
</evidence>
<keyword evidence="6 9" id="KW-1133">Transmembrane helix</keyword>
<dbReference type="CDD" id="cd06582">
    <property type="entry name" value="TM_PBP1_LivH_like"/>
    <property type="match status" value="1"/>
</dbReference>
<dbReference type="Pfam" id="PF02653">
    <property type="entry name" value="BPD_transp_2"/>
    <property type="match status" value="1"/>
</dbReference>
<evidence type="ECO:0000256" key="7">
    <source>
        <dbReference type="ARBA" id="ARBA00023136"/>
    </source>
</evidence>
<dbReference type="Proteomes" id="UP000318661">
    <property type="component" value="Unassembled WGS sequence"/>
</dbReference>
<feature type="transmembrane region" description="Helical" evidence="9">
    <location>
        <begin position="65"/>
        <end position="91"/>
    </location>
</feature>
<dbReference type="EMBL" id="VBAI01000016">
    <property type="protein sequence ID" value="TMJ12718.1"/>
    <property type="molecule type" value="Genomic_DNA"/>
</dbReference>
<keyword evidence="3" id="KW-1003">Cell membrane</keyword>
<protein>
    <submittedName>
        <fullName evidence="10">Branched-chain amino acid ABC transporter permease</fullName>
    </submittedName>
</protein>
<evidence type="ECO:0000313" key="10">
    <source>
        <dbReference type="EMBL" id="TMJ08307.1"/>
    </source>
</evidence>
<proteinExistence type="inferred from homology"/>
<keyword evidence="2" id="KW-0813">Transport</keyword>
<comment type="caution">
    <text evidence="10">The sequence shown here is derived from an EMBL/GenBank/DDBJ whole genome shotgun (WGS) entry which is preliminary data.</text>
</comment>